<feature type="transmembrane region" description="Helical" evidence="1">
    <location>
        <begin position="15"/>
        <end position="37"/>
    </location>
</feature>
<reference evidence="2 3" key="1">
    <citation type="journal article" date="2017" name="Curr. Biol.">
        <title>Genome architecture and evolution of a unichromosomal asexual nematode.</title>
        <authorList>
            <person name="Fradin H."/>
            <person name="Zegar C."/>
            <person name="Gutwein M."/>
            <person name="Lucas J."/>
            <person name="Kovtun M."/>
            <person name="Corcoran D."/>
            <person name="Baugh L.R."/>
            <person name="Kiontke K."/>
            <person name="Gunsalus K."/>
            <person name="Fitch D.H."/>
            <person name="Piano F."/>
        </authorList>
    </citation>
    <scope>NUCLEOTIDE SEQUENCE [LARGE SCALE GENOMIC DNA]</scope>
    <source>
        <strain evidence="2">PF1309</strain>
    </source>
</reference>
<sequence length="181" mass="20458">MRPSVSSVPQSKRHFLSFVFACFCFIVSLILTFVGYINNEWITVEKGVNRFVRGLNDDCYFNGTKPKCKEWSMHDEKIPGYEGWPAPFRQINAPGAAGAWIVIFFMSILALYCGTPPLNNITSSDMSLGWGCYVYVFGGIISYILGFAFLFYEEVRACINNRRSHRPLSTTNQGTEMSARA</sequence>
<organism evidence="2 3">
    <name type="scientific">Diploscapter pachys</name>
    <dbReference type="NCBI Taxonomy" id="2018661"/>
    <lineage>
        <taxon>Eukaryota</taxon>
        <taxon>Metazoa</taxon>
        <taxon>Ecdysozoa</taxon>
        <taxon>Nematoda</taxon>
        <taxon>Chromadorea</taxon>
        <taxon>Rhabditida</taxon>
        <taxon>Rhabditina</taxon>
        <taxon>Rhabditomorpha</taxon>
        <taxon>Rhabditoidea</taxon>
        <taxon>Rhabditidae</taxon>
        <taxon>Diploscapter</taxon>
    </lineage>
</organism>
<gene>
    <name evidence="2" type="ORF">WR25_17007</name>
</gene>
<keyword evidence="1" id="KW-1133">Transmembrane helix</keyword>
<accession>A0A2A2KZT8</accession>
<keyword evidence="1" id="KW-0812">Transmembrane</keyword>
<evidence type="ECO:0000313" key="2">
    <source>
        <dbReference type="EMBL" id="PAV79526.1"/>
    </source>
</evidence>
<dbReference type="Proteomes" id="UP000218231">
    <property type="component" value="Unassembled WGS sequence"/>
</dbReference>
<keyword evidence="1" id="KW-0472">Membrane</keyword>
<evidence type="ECO:0000313" key="3">
    <source>
        <dbReference type="Proteomes" id="UP000218231"/>
    </source>
</evidence>
<dbReference type="AlphaFoldDB" id="A0A2A2KZT8"/>
<keyword evidence="3" id="KW-1185">Reference proteome</keyword>
<feature type="transmembrane region" description="Helical" evidence="1">
    <location>
        <begin position="91"/>
        <end position="112"/>
    </location>
</feature>
<proteinExistence type="predicted"/>
<comment type="caution">
    <text evidence="2">The sequence shown here is derived from an EMBL/GenBank/DDBJ whole genome shotgun (WGS) entry which is preliminary data.</text>
</comment>
<protein>
    <submittedName>
        <fullName evidence="2">Uncharacterized protein</fullName>
    </submittedName>
</protein>
<evidence type="ECO:0000256" key="1">
    <source>
        <dbReference type="SAM" id="Phobius"/>
    </source>
</evidence>
<feature type="transmembrane region" description="Helical" evidence="1">
    <location>
        <begin position="132"/>
        <end position="152"/>
    </location>
</feature>
<name>A0A2A2KZT8_9BILA</name>
<dbReference type="EMBL" id="LIAE01007403">
    <property type="protein sequence ID" value="PAV79526.1"/>
    <property type="molecule type" value="Genomic_DNA"/>
</dbReference>